<dbReference type="PROSITE" id="PS50109">
    <property type="entry name" value="HIS_KIN"/>
    <property type="match status" value="1"/>
</dbReference>
<dbReference type="InterPro" id="IPR046342">
    <property type="entry name" value="CBS_dom_sf"/>
</dbReference>
<dbReference type="Pfam" id="PF00512">
    <property type="entry name" value="HisKA"/>
    <property type="match status" value="1"/>
</dbReference>
<dbReference type="SMART" id="SM00387">
    <property type="entry name" value="HATPase_c"/>
    <property type="match status" value="1"/>
</dbReference>
<dbReference type="InterPro" id="IPR000700">
    <property type="entry name" value="PAS-assoc_C"/>
</dbReference>
<dbReference type="InterPro" id="IPR011006">
    <property type="entry name" value="CheY-like_superfamily"/>
</dbReference>
<feature type="domain" description="PAC" evidence="11">
    <location>
        <begin position="483"/>
        <end position="536"/>
    </location>
</feature>
<sequence>MNSSSALPPYIEHNFVTVNPQTPILKVIEQMNQGKKMLDDAPSQPLTYAFVEDNFRLVGLVTPRDIVSWLGDKLPLESLTVVRVMRKKFFTHSQDELNNINDLINLFSQQSIDVLTIVDSQGKGIGIITPQSLLKEINISVNSSCENHKKIEQQNHRLAYFLESSLNEILVFSPDTLQILYANKRAIDNLGFPWQILSKMIAVDIKPEFNEKQFQTKIEPLRTQEKELLIYQTIHQRADKSQYPVEVHLQLIREENQDVFLAMIIDITERKKNELALIESEARWQLAVEGSGDGTWDWNPQTDEVHFSRQWKRMLGYEDWEISDRLQEWSDRVHPDDLKSCYRDIERYLKGETPIYQNEHRLKCKNGQYKWILDRGQVIERDSHGRPSRFIGTHSDIDYRKIIEVALKESEKKFRILVNNAPVGIFQTDEQGLCHYVNPQWLKMTGMTYNEAMEVGWAKALHPEDKERVFEEWHNSIINNIPFVSTYRFINQKNHKVCWVSGNGVTIKNEEGKVTGYFGTILDITALKNSEEKYRRIVETTTEGIWMIDKNGNTNFVNAQMGEMLGYSAEEMLGKPLFYFMDQEAKNLAKKYLKRLVQGIKEQHDFRFTRKDGSDLWAIVSTTPNINEKGEYLGSLAMITDISDRRQTELALIEFKHTLQQLALHIPGMIFQYRLRPDGSSHFPYASDGIKQIFQLTPEEVKDDATPVFNIIHPEDMEKVRQLLQESTQDLRLCYCEYRICRQDGSIIWVSGHSTPTTQADGSIIWHGYICDISDRIKTQQELIKAKETAEKATKSKSAFLAMMSHEIRTPMNGVIGMTGLLLDTKLTPQQKEFVEIIRSSGESLLTIINDILDFSKIESGNLELEKQTFNLVKCIESIFDLLQFQAKKKNLQFSYYYSSELPQIFIGDVTRIRQILVNLLGNALKFTEKGKVTLTVTGFKIDDYQTNNKNQPYQIKFAIKDTGIGIPKQRQNRLFKSFTQIDSSINRKYGGTGLGLVISKLLTEKMGGKIWVNSDIGMGATFYFTVKVTTMEEKQPIKNNTLIHQPKSSTHKKTLKILLAEDNNVNQKVALLSLKKIGHLADVVSNGLEVIEALKRQHYDVILMDIQMPEMDGLEATRWIRNNYPSSQQPHIIAMTAGAMEGDRTLCLDAGMNGYISKPIDLESLKQILVKN</sequence>
<dbReference type="SMART" id="SM00086">
    <property type="entry name" value="PAC"/>
    <property type="match status" value="5"/>
</dbReference>
<keyword evidence="7" id="KW-0129">CBS domain</keyword>
<evidence type="ECO:0000256" key="5">
    <source>
        <dbReference type="ARBA" id="ARBA00023012"/>
    </source>
</evidence>
<dbReference type="InterPro" id="IPR013655">
    <property type="entry name" value="PAS_fold_3"/>
</dbReference>
<evidence type="ECO:0000313" key="14">
    <source>
        <dbReference type="Proteomes" id="UP000654604"/>
    </source>
</evidence>
<comment type="caution">
    <text evidence="13">The sequence shown here is derived from an EMBL/GenBank/DDBJ whole genome shotgun (WGS) entry which is preliminary data.</text>
</comment>
<reference evidence="13 14" key="1">
    <citation type="submission" date="2020-10" db="EMBL/GenBank/DDBJ databases">
        <authorList>
            <person name="Castelo-Branco R."/>
            <person name="Eusebio N."/>
            <person name="Adriana R."/>
            <person name="Vieira A."/>
            <person name="Brugerolle De Fraissinette N."/>
            <person name="Rezende De Castro R."/>
            <person name="Schneider M.P."/>
            <person name="Vasconcelos V."/>
            <person name="Leao P.N."/>
        </authorList>
    </citation>
    <scope>NUCLEOTIDE SEQUENCE [LARGE SCALE GENOMIC DNA]</scope>
    <source>
        <strain evidence="13 14">LEGE 03274</strain>
    </source>
</reference>
<feature type="domain" description="PAS" evidence="10">
    <location>
        <begin position="678"/>
        <end position="731"/>
    </location>
</feature>
<dbReference type="CDD" id="cd16922">
    <property type="entry name" value="HATPase_EvgS-ArcB-TorS-like"/>
    <property type="match status" value="1"/>
</dbReference>
<keyword evidence="5" id="KW-0902">Two-component regulatory system</keyword>
<dbReference type="SUPFAM" id="SSF54631">
    <property type="entry name" value="CBS-domain pair"/>
    <property type="match status" value="1"/>
</dbReference>
<feature type="domain" description="PAS" evidence="10">
    <location>
        <begin position="530"/>
        <end position="600"/>
    </location>
</feature>
<dbReference type="RefSeq" id="WP_193800666.1">
    <property type="nucleotide sequence ID" value="NZ_JADEWC010000013.1"/>
</dbReference>
<evidence type="ECO:0000256" key="3">
    <source>
        <dbReference type="ARBA" id="ARBA00022553"/>
    </source>
</evidence>
<dbReference type="PANTHER" id="PTHR45339:SF1">
    <property type="entry name" value="HYBRID SIGNAL TRANSDUCTION HISTIDINE KINASE J"/>
    <property type="match status" value="1"/>
</dbReference>
<dbReference type="InterPro" id="IPR004358">
    <property type="entry name" value="Sig_transdc_His_kin-like_C"/>
</dbReference>
<dbReference type="InterPro" id="IPR003661">
    <property type="entry name" value="HisK_dim/P_dom"/>
</dbReference>
<dbReference type="CDD" id="cd00082">
    <property type="entry name" value="HisKA"/>
    <property type="match status" value="1"/>
</dbReference>
<dbReference type="InterPro" id="IPR001610">
    <property type="entry name" value="PAC"/>
</dbReference>
<dbReference type="PROSITE" id="PS50113">
    <property type="entry name" value="PAC"/>
    <property type="match status" value="5"/>
</dbReference>
<dbReference type="SUPFAM" id="SSF55785">
    <property type="entry name" value="PYP-like sensor domain (PAS domain)"/>
    <property type="match status" value="5"/>
</dbReference>
<dbReference type="InterPro" id="IPR036890">
    <property type="entry name" value="HATPase_C_sf"/>
</dbReference>
<proteinExistence type="predicted"/>
<dbReference type="Proteomes" id="UP000654604">
    <property type="component" value="Unassembled WGS sequence"/>
</dbReference>
<keyword evidence="4" id="KW-0808">Transferase</keyword>
<dbReference type="SUPFAM" id="SSF55874">
    <property type="entry name" value="ATPase domain of HSP90 chaperone/DNA topoisomerase II/histidine kinase"/>
    <property type="match status" value="1"/>
</dbReference>
<dbReference type="InterPro" id="IPR013767">
    <property type="entry name" value="PAS_fold"/>
</dbReference>
<dbReference type="EC" id="2.7.13.3" evidence="2"/>
<dbReference type="Pfam" id="PF00571">
    <property type="entry name" value="CBS"/>
    <property type="match status" value="1"/>
</dbReference>
<keyword evidence="4" id="KW-0418">Kinase</keyword>
<dbReference type="InterPro" id="IPR003594">
    <property type="entry name" value="HATPase_dom"/>
</dbReference>
<dbReference type="InterPro" id="IPR000014">
    <property type="entry name" value="PAS"/>
</dbReference>
<feature type="domain" description="CBS" evidence="12">
    <location>
        <begin position="11"/>
        <end position="76"/>
    </location>
</feature>
<feature type="domain" description="CBS" evidence="12">
    <location>
        <begin position="85"/>
        <end position="144"/>
    </location>
</feature>
<feature type="domain" description="PAC" evidence="11">
    <location>
        <begin position="602"/>
        <end position="654"/>
    </location>
</feature>
<dbReference type="Pfam" id="PF13426">
    <property type="entry name" value="PAS_9"/>
    <property type="match status" value="1"/>
</dbReference>
<dbReference type="NCBIfam" id="TIGR00229">
    <property type="entry name" value="sensory_box"/>
    <property type="match status" value="5"/>
</dbReference>
<feature type="domain" description="Histidine kinase" evidence="8">
    <location>
        <begin position="803"/>
        <end position="1031"/>
    </location>
</feature>
<dbReference type="Pfam" id="PF00989">
    <property type="entry name" value="PAS"/>
    <property type="match status" value="1"/>
</dbReference>
<protein>
    <recommendedName>
        <fullName evidence="2">histidine kinase</fullName>
        <ecNumber evidence="2">2.7.13.3</ecNumber>
    </recommendedName>
</protein>
<feature type="domain" description="PAC" evidence="11">
    <location>
        <begin position="356"/>
        <end position="409"/>
    </location>
</feature>
<evidence type="ECO:0000259" key="9">
    <source>
        <dbReference type="PROSITE" id="PS50110"/>
    </source>
</evidence>
<dbReference type="Gene3D" id="3.30.565.10">
    <property type="entry name" value="Histidine kinase-like ATPase, C-terminal domain"/>
    <property type="match status" value="1"/>
</dbReference>
<dbReference type="Gene3D" id="3.10.580.10">
    <property type="entry name" value="CBS-domain"/>
    <property type="match status" value="1"/>
</dbReference>
<dbReference type="PANTHER" id="PTHR45339">
    <property type="entry name" value="HYBRID SIGNAL TRANSDUCTION HISTIDINE KINASE J"/>
    <property type="match status" value="1"/>
</dbReference>
<evidence type="ECO:0000256" key="7">
    <source>
        <dbReference type="PROSITE-ProRule" id="PRU00703"/>
    </source>
</evidence>
<feature type="domain" description="PAS" evidence="10">
    <location>
        <begin position="410"/>
        <end position="480"/>
    </location>
</feature>
<organism evidence="13 14">
    <name type="scientific">Cyanobacterium stanieri LEGE 03274</name>
    <dbReference type="NCBI Taxonomy" id="1828756"/>
    <lineage>
        <taxon>Bacteria</taxon>
        <taxon>Bacillati</taxon>
        <taxon>Cyanobacteriota</taxon>
        <taxon>Cyanophyceae</taxon>
        <taxon>Oscillatoriophycideae</taxon>
        <taxon>Chroococcales</taxon>
        <taxon>Geminocystaceae</taxon>
        <taxon>Cyanobacterium</taxon>
    </lineage>
</organism>
<evidence type="ECO:0000313" key="13">
    <source>
        <dbReference type="EMBL" id="MBE9222506.1"/>
    </source>
</evidence>
<evidence type="ECO:0000256" key="6">
    <source>
        <dbReference type="PROSITE-ProRule" id="PRU00169"/>
    </source>
</evidence>
<gene>
    <name evidence="13" type="ORF">IQ215_07320</name>
</gene>
<dbReference type="SMART" id="SM00091">
    <property type="entry name" value="PAS"/>
    <property type="match status" value="5"/>
</dbReference>
<dbReference type="CDD" id="cd00130">
    <property type="entry name" value="PAS"/>
    <property type="match status" value="5"/>
</dbReference>
<dbReference type="Gene3D" id="1.10.287.130">
    <property type="match status" value="1"/>
</dbReference>
<dbReference type="PROSITE" id="PS51371">
    <property type="entry name" value="CBS"/>
    <property type="match status" value="2"/>
</dbReference>
<feature type="domain" description="PAC" evidence="11">
    <location>
        <begin position="224"/>
        <end position="279"/>
    </location>
</feature>
<dbReference type="SMART" id="SM00448">
    <property type="entry name" value="REC"/>
    <property type="match status" value="1"/>
</dbReference>
<dbReference type="SUPFAM" id="SSF47384">
    <property type="entry name" value="Homodimeric domain of signal transducing histidine kinase"/>
    <property type="match status" value="1"/>
</dbReference>
<dbReference type="Pfam" id="PF08447">
    <property type="entry name" value="PAS_3"/>
    <property type="match status" value="3"/>
</dbReference>
<evidence type="ECO:0000256" key="4">
    <source>
        <dbReference type="ARBA" id="ARBA00022777"/>
    </source>
</evidence>
<dbReference type="InterPro" id="IPR036097">
    <property type="entry name" value="HisK_dim/P_sf"/>
</dbReference>
<feature type="domain" description="PAS" evidence="10">
    <location>
        <begin position="280"/>
        <end position="352"/>
    </location>
</feature>
<comment type="catalytic activity">
    <reaction evidence="1">
        <text>ATP + protein L-histidine = ADP + protein N-phospho-L-histidine.</text>
        <dbReference type="EC" id="2.7.13.3"/>
    </reaction>
</comment>
<dbReference type="CDD" id="cd17546">
    <property type="entry name" value="REC_hyHK_CKI1_RcsC-like"/>
    <property type="match status" value="1"/>
</dbReference>
<keyword evidence="3 6" id="KW-0597">Phosphoprotein</keyword>
<dbReference type="InterPro" id="IPR001789">
    <property type="entry name" value="Sig_transdc_resp-reg_receiver"/>
</dbReference>
<feature type="modified residue" description="4-aspartylphosphate" evidence="6">
    <location>
        <position position="1106"/>
    </location>
</feature>
<dbReference type="PROSITE" id="PS50110">
    <property type="entry name" value="RESPONSE_REGULATORY"/>
    <property type="match status" value="1"/>
</dbReference>
<name>A0ABR9V3N1_9CHRO</name>
<evidence type="ECO:0000259" key="11">
    <source>
        <dbReference type="PROSITE" id="PS50113"/>
    </source>
</evidence>
<dbReference type="InterPro" id="IPR035965">
    <property type="entry name" value="PAS-like_dom_sf"/>
</dbReference>
<accession>A0ABR9V3N1</accession>
<feature type="domain" description="Response regulatory" evidence="9">
    <location>
        <begin position="1057"/>
        <end position="1173"/>
    </location>
</feature>
<dbReference type="SUPFAM" id="SSF52172">
    <property type="entry name" value="CheY-like"/>
    <property type="match status" value="1"/>
</dbReference>
<dbReference type="SMART" id="SM00388">
    <property type="entry name" value="HisKA"/>
    <property type="match status" value="1"/>
</dbReference>
<dbReference type="PROSITE" id="PS50112">
    <property type="entry name" value="PAS"/>
    <property type="match status" value="4"/>
</dbReference>
<dbReference type="PRINTS" id="PR00344">
    <property type="entry name" value="BCTRLSENSOR"/>
</dbReference>
<evidence type="ECO:0000259" key="12">
    <source>
        <dbReference type="PROSITE" id="PS51371"/>
    </source>
</evidence>
<evidence type="ECO:0000256" key="2">
    <source>
        <dbReference type="ARBA" id="ARBA00012438"/>
    </source>
</evidence>
<evidence type="ECO:0000259" key="10">
    <source>
        <dbReference type="PROSITE" id="PS50112"/>
    </source>
</evidence>
<keyword evidence="14" id="KW-1185">Reference proteome</keyword>
<feature type="domain" description="PAC" evidence="11">
    <location>
        <begin position="734"/>
        <end position="785"/>
    </location>
</feature>
<dbReference type="InterPro" id="IPR005467">
    <property type="entry name" value="His_kinase_dom"/>
</dbReference>
<evidence type="ECO:0000259" key="8">
    <source>
        <dbReference type="PROSITE" id="PS50109"/>
    </source>
</evidence>
<dbReference type="Pfam" id="PF00072">
    <property type="entry name" value="Response_reg"/>
    <property type="match status" value="1"/>
</dbReference>
<dbReference type="Gene3D" id="3.30.450.20">
    <property type="entry name" value="PAS domain"/>
    <property type="match status" value="5"/>
</dbReference>
<dbReference type="Pfam" id="PF02518">
    <property type="entry name" value="HATPase_c"/>
    <property type="match status" value="1"/>
</dbReference>
<evidence type="ECO:0000256" key="1">
    <source>
        <dbReference type="ARBA" id="ARBA00000085"/>
    </source>
</evidence>
<dbReference type="InterPro" id="IPR000644">
    <property type="entry name" value="CBS_dom"/>
</dbReference>
<dbReference type="Gene3D" id="3.40.50.2300">
    <property type="match status" value="1"/>
</dbReference>
<dbReference type="EMBL" id="JADEWC010000013">
    <property type="protein sequence ID" value="MBE9222506.1"/>
    <property type="molecule type" value="Genomic_DNA"/>
</dbReference>